<dbReference type="Proteomes" id="UP000288216">
    <property type="component" value="Unassembled WGS sequence"/>
</dbReference>
<reference evidence="1 2" key="1">
    <citation type="journal article" date="2018" name="Nat. Ecol. Evol.">
        <title>Shark genomes provide insights into elasmobranch evolution and the origin of vertebrates.</title>
        <authorList>
            <person name="Hara Y"/>
            <person name="Yamaguchi K"/>
            <person name="Onimaru K"/>
            <person name="Kadota M"/>
            <person name="Koyanagi M"/>
            <person name="Keeley SD"/>
            <person name="Tatsumi K"/>
            <person name="Tanaka K"/>
            <person name="Motone F"/>
            <person name="Kageyama Y"/>
            <person name="Nozu R"/>
            <person name="Adachi N"/>
            <person name="Nishimura O"/>
            <person name="Nakagawa R"/>
            <person name="Tanegashima C"/>
            <person name="Kiyatake I"/>
            <person name="Matsumoto R"/>
            <person name="Murakumo K"/>
            <person name="Nishida K"/>
            <person name="Terakita A"/>
            <person name="Kuratani S"/>
            <person name="Sato K"/>
            <person name="Hyodo S Kuraku.S."/>
        </authorList>
    </citation>
    <scope>NUCLEOTIDE SEQUENCE [LARGE SCALE GENOMIC DNA]</scope>
</reference>
<dbReference type="EMBL" id="BFAA01009713">
    <property type="protein sequence ID" value="GCB80568.1"/>
    <property type="molecule type" value="Genomic_DNA"/>
</dbReference>
<evidence type="ECO:0000313" key="2">
    <source>
        <dbReference type="Proteomes" id="UP000288216"/>
    </source>
</evidence>
<dbReference type="AlphaFoldDB" id="A0A401Q5D3"/>
<keyword evidence="2" id="KW-1185">Reference proteome</keyword>
<gene>
    <name evidence="1" type="ORF">scyTo_0016255</name>
</gene>
<protein>
    <submittedName>
        <fullName evidence="1">Uncharacterized protein</fullName>
    </submittedName>
</protein>
<name>A0A401Q5D3_SCYTO</name>
<proteinExistence type="predicted"/>
<evidence type="ECO:0000313" key="1">
    <source>
        <dbReference type="EMBL" id="GCB80568.1"/>
    </source>
</evidence>
<comment type="caution">
    <text evidence="1">The sequence shown here is derived from an EMBL/GenBank/DDBJ whole genome shotgun (WGS) entry which is preliminary data.</text>
</comment>
<sequence length="36" mass="4293">EELRKEARQLKREILAAKQKKPEILIKEEEEPPGKH</sequence>
<feature type="non-terminal residue" evidence="1">
    <location>
        <position position="1"/>
    </location>
</feature>
<accession>A0A401Q5D3</accession>
<organism evidence="1 2">
    <name type="scientific">Scyliorhinus torazame</name>
    <name type="common">Cloudy catshark</name>
    <name type="synonym">Catulus torazame</name>
    <dbReference type="NCBI Taxonomy" id="75743"/>
    <lineage>
        <taxon>Eukaryota</taxon>
        <taxon>Metazoa</taxon>
        <taxon>Chordata</taxon>
        <taxon>Craniata</taxon>
        <taxon>Vertebrata</taxon>
        <taxon>Chondrichthyes</taxon>
        <taxon>Elasmobranchii</taxon>
        <taxon>Galeomorphii</taxon>
        <taxon>Galeoidea</taxon>
        <taxon>Carcharhiniformes</taxon>
        <taxon>Scyliorhinidae</taxon>
        <taxon>Scyliorhinus</taxon>
    </lineage>
</organism>